<dbReference type="SUPFAM" id="SSF55874">
    <property type="entry name" value="ATPase domain of HSP90 chaperone/DNA topoisomerase II/histidine kinase"/>
    <property type="match status" value="1"/>
</dbReference>
<dbReference type="Gene3D" id="3.30.1370.100">
    <property type="entry name" value="MutL, C-terminal domain, regulatory subdomain"/>
    <property type="match status" value="1"/>
</dbReference>
<proteinExistence type="inferred from homology"/>
<keyword evidence="8" id="KW-0540">Nuclease</keyword>
<sequence>MEDNRILKLDERTASKIAAGEVVERPAMVIKELVENAIDAGATEIIVDIKKGGKSYIKVSDNGRGINYEDLSLVFERHATSKIRSIEDLYATASLGFRGEALASICAVSTVELITLREGENSGRKVQAAGGTIQKISEVGTSKGTTIIVNDLFYNTPARLKFLKSDMAEGRSITELMGFLALSHPEVTIKYSSDDKMIFHTQGKGSLVNAIFAVFDQNMVKGMYEISDRQDKLQLNGFISRFDYTKGTRAQQLLFVNGRYVKSDLIKEVIHMAYKPYMMNNRFPACVLFLEIPPSEIDVNIHPAKTEIKFHDDGLIKQFVFSALKKAFNLYDQVPKVTFKEREVFSMKTAPTQEEKVKQLELQSESTKVTELPKNASQPETVSQSESASQFEATSQSVQPQVNSTKPDENSAKPELNSVKSEYHSEKPAYNSVQNASHNSALNPALNPSHNAAHKSVPKSFDFSTLTNFATATLEEASIVLEQPVPLDVEEGARHTIYDGLQYVGVFNNTYLLYEKDKSLYLIDQHAAHEKILFEAFMAAFESSNVQSQMLLMPEIISLSKIEMTRLNEVKPLLHDMGFMIEAFGDDGVVMREIPSMLSFSQAKDMVASVFENAKEHVDDHFKHQIAEKACKAAIKAHDAIHEDERMALVDSLKGLNSPYTCPHGRPIIISFSLSEIERKFKRIL</sequence>
<dbReference type="InterPro" id="IPR038973">
    <property type="entry name" value="MutL/Mlh/Pms-like"/>
</dbReference>
<dbReference type="InterPro" id="IPR013507">
    <property type="entry name" value="DNA_mismatch_S5_2-like"/>
</dbReference>
<evidence type="ECO:0000313" key="8">
    <source>
        <dbReference type="EMBL" id="MDH8677035.1"/>
    </source>
</evidence>
<dbReference type="GO" id="GO:0004519">
    <property type="term" value="F:endonuclease activity"/>
    <property type="evidence" value="ECO:0007669"/>
    <property type="project" value="UniProtKB-KW"/>
</dbReference>
<keyword evidence="2 4" id="KW-0227">DNA damage</keyword>
<keyword evidence="3 4" id="KW-0234">DNA repair</keyword>
<evidence type="ECO:0000256" key="1">
    <source>
        <dbReference type="ARBA" id="ARBA00006082"/>
    </source>
</evidence>
<accession>A0ABT6N9E0</accession>
<evidence type="ECO:0000259" key="6">
    <source>
        <dbReference type="SMART" id="SM00853"/>
    </source>
</evidence>
<dbReference type="InterPro" id="IPR042121">
    <property type="entry name" value="MutL_C_regsub"/>
</dbReference>
<feature type="region of interest" description="Disordered" evidence="5">
    <location>
        <begin position="356"/>
        <end position="416"/>
    </location>
</feature>
<dbReference type="InterPro" id="IPR037198">
    <property type="entry name" value="MutL_C_sf"/>
</dbReference>
<reference evidence="8 9" key="1">
    <citation type="submission" date="2023-04" db="EMBL/GenBank/DDBJ databases">
        <title>Fusibacter bizertensis strain WBS, isolated from littoral bottom sediments of the Arctic seas - biochemical and genomic analysis.</title>
        <authorList>
            <person name="Brioukhanov A.L."/>
        </authorList>
    </citation>
    <scope>NUCLEOTIDE SEQUENCE [LARGE SCALE GENOMIC DNA]</scope>
    <source>
        <strain evidence="8 9">WBS</strain>
    </source>
</reference>
<dbReference type="InterPro" id="IPR014721">
    <property type="entry name" value="Ribsml_uS5_D2-typ_fold_subgr"/>
</dbReference>
<dbReference type="Pfam" id="PF08676">
    <property type="entry name" value="MutL_C"/>
    <property type="match status" value="1"/>
</dbReference>
<protein>
    <recommendedName>
        <fullName evidence="4">DNA mismatch repair protein MutL</fullName>
    </recommendedName>
</protein>
<dbReference type="CDD" id="cd16926">
    <property type="entry name" value="HATPase_MutL-MLH-PMS-like"/>
    <property type="match status" value="1"/>
</dbReference>
<dbReference type="InterPro" id="IPR020568">
    <property type="entry name" value="Ribosomal_Su5_D2-typ_SF"/>
</dbReference>
<comment type="caution">
    <text evidence="8">The sequence shown here is derived from an EMBL/GenBank/DDBJ whole genome shotgun (WGS) entry which is preliminary data.</text>
</comment>
<dbReference type="Pfam" id="PF13589">
    <property type="entry name" value="HATPase_c_3"/>
    <property type="match status" value="1"/>
</dbReference>
<dbReference type="PANTHER" id="PTHR10073:SF12">
    <property type="entry name" value="DNA MISMATCH REPAIR PROTEIN MLH1"/>
    <property type="match status" value="1"/>
</dbReference>
<evidence type="ECO:0000313" key="9">
    <source>
        <dbReference type="Proteomes" id="UP001158045"/>
    </source>
</evidence>
<evidence type="ECO:0000256" key="4">
    <source>
        <dbReference type="HAMAP-Rule" id="MF_00149"/>
    </source>
</evidence>
<dbReference type="InterPro" id="IPR014790">
    <property type="entry name" value="MutL_C"/>
</dbReference>
<comment type="similarity">
    <text evidence="1 4">Belongs to the DNA mismatch repair MutL/HexB family.</text>
</comment>
<dbReference type="Gene3D" id="3.30.1540.20">
    <property type="entry name" value="MutL, C-terminal domain, dimerisation subdomain"/>
    <property type="match status" value="1"/>
</dbReference>
<dbReference type="CDD" id="cd00782">
    <property type="entry name" value="MutL_Trans"/>
    <property type="match status" value="1"/>
</dbReference>
<feature type="compositionally biased region" description="Polar residues" evidence="5">
    <location>
        <begin position="361"/>
        <end position="405"/>
    </location>
</feature>
<dbReference type="InterPro" id="IPR042120">
    <property type="entry name" value="MutL_C_dimsub"/>
</dbReference>
<evidence type="ECO:0000256" key="3">
    <source>
        <dbReference type="ARBA" id="ARBA00023204"/>
    </source>
</evidence>
<gene>
    <name evidence="4 8" type="primary">mutL</name>
    <name evidence="8" type="ORF">QE109_02685</name>
</gene>
<feature type="domain" description="MutL C-terminal dimerisation" evidence="6">
    <location>
        <begin position="503"/>
        <end position="641"/>
    </location>
</feature>
<feature type="domain" description="DNA mismatch repair protein S5" evidence="7">
    <location>
        <begin position="211"/>
        <end position="329"/>
    </location>
</feature>
<keyword evidence="9" id="KW-1185">Reference proteome</keyword>
<dbReference type="Gene3D" id="3.30.565.10">
    <property type="entry name" value="Histidine kinase-like ATPase, C-terminal domain"/>
    <property type="match status" value="1"/>
</dbReference>
<dbReference type="Proteomes" id="UP001158045">
    <property type="component" value="Unassembled WGS sequence"/>
</dbReference>
<organism evidence="8 9">
    <name type="scientific">Fusibacter bizertensis</name>
    <dbReference type="NCBI Taxonomy" id="1488331"/>
    <lineage>
        <taxon>Bacteria</taxon>
        <taxon>Bacillati</taxon>
        <taxon>Bacillota</taxon>
        <taxon>Clostridia</taxon>
        <taxon>Eubacteriales</taxon>
        <taxon>Eubacteriales Family XII. Incertae Sedis</taxon>
        <taxon>Fusibacter</taxon>
    </lineage>
</organism>
<dbReference type="InterPro" id="IPR020667">
    <property type="entry name" value="DNA_mismatch_repair_MutL"/>
</dbReference>
<evidence type="ECO:0000256" key="2">
    <source>
        <dbReference type="ARBA" id="ARBA00022763"/>
    </source>
</evidence>
<comment type="function">
    <text evidence="4">This protein is involved in the repair of mismatches in DNA. It is required for dam-dependent methyl-directed DNA mismatch repair. May act as a 'molecular matchmaker', a protein that promotes the formation of a stable complex between two or more DNA-binding proteins in an ATP-dependent manner without itself being part of a final effector complex.</text>
</comment>
<name>A0ABT6N9E0_9FIRM</name>
<dbReference type="NCBIfam" id="TIGR00585">
    <property type="entry name" value="mutl"/>
    <property type="match status" value="1"/>
</dbReference>
<dbReference type="PROSITE" id="PS00058">
    <property type="entry name" value="DNA_MISMATCH_REPAIR_1"/>
    <property type="match status" value="1"/>
</dbReference>
<dbReference type="RefSeq" id="WP_281092833.1">
    <property type="nucleotide sequence ID" value="NZ_JARYZI010000001.1"/>
</dbReference>
<dbReference type="EMBL" id="JARYZI010000001">
    <property type="protein sequence ID" value="MDH8677035.1"/>
    <property type="molecule type" value="Genomic_DNA"/>
</dbReference>
<evidence type="ECO:0000256" key="5">
    <source>
        <dbReference type="SAM" id="MobiDB-lite"/>
    </source>
</evidence>
<dbReference type="SUPFAM" id="SSF118116">
    <property type="entry name" value="DNA mismatch repair protein MutL"/>
    <property type="match status" value="1"/>
</dbReference>
<dbReference type="PANTHER" id="PTHR10073">
    <property type="entry name" value="DNA MISMATCH REPAIR PROTEIN MLH, PMS, MUTL"/>
    <property type="match status" value="1"/>
</dbReference>
<dbReference type="InterPro" id="IPR036890">
    <property type="entry name" value="HATPase_C_sf"/>
</dbReference>
<dbReference type="Gene3D" id="3.30.230.10">
    <property type="match status" value="1"/>
</dbReference>
<dbReference type="SMART" id="SM00853">
    <property type="entry name" value="MutL_C"/>
    <property type="match status" value="1"/>
</dbReference>
<dbReference type="Pfam" id="PF01119">
    <property type="entry name" value="DNA_mis_repair"/>
    <property type="match status" value="1"/>
</dbReference>
<dbReference type="SMART" id="SM01340">
    <property type="entry name" value="DNA_mis_repair"/>
    <property type="match status" value="1"/>
</dbReference>
<dbReference type="InterPro" id="IPR014762">
    <property type="entry name" value="DNA_mismatch_repair_CS"/>
</dbReference>
<evidence type="ECO:0000259" key="7">
    <source>
        <dbReference type="SMART" id="SM01340"/>
    </source>
</evidence>
<dbReference type="InterPro" id="IPR002099">
    <property type="entry name" value="MutL/Mlh/PMS"/>
</dbReference>
<keyword evidence="8" id="KW-0378">Hydrolase</keyword>
<dbReference type="HAMAP" id="MF_00149">
    <property type="entry name" value="DNA_mis_repair"/>
    <property type="match status" value="1"/>
</dbReference>
<keyword evidence="8" id="KW-0255">Endonuclease</keyword>
<dbReference type="SUPFAM" id="SSF54211">
    <property type="entry name" value="Ribosomal protein S5 domain 2-like"/>
    <property type="match status" value="1"/>
</dbReference>